<organism evidence="1 2">
    <name type="scientific">Peribacillus simplex</name>
    <dbReference type="NCBI Taxonomy" id="1478"/>
    <lineage>
        <taxon>Bacteria</taxon>
        <taxon>Bacillati</taxon>
        <taxon>Bacillota</taxon>
        <taxon>Bacilli</taxon>
        <taxon>Bacillales</taxon>
        <taxon>Bacillaceae</taxon>
        <taxon>Peribacillus</taxon>
    </lineage>
</organism>
<accession>A0A9W4PFT8</accession>
<reference evidence="1" key="1">
    <citation type="submission" date="2021-11" db="EMBL/GenBank/DDBJ databases">
        <authorList>
            <person name="Bulgarelli D."/>
        </authorList>
    </citation>
    <scope>NUCLEOTIDE SEQUENCE</scope>
    <source>
        <strain evidence="1">Bi133</strain>
    </source>
</reference>
<evidence type="ECO:0000313" key="1">
    <source>
        <dbReference type="EMBL" id="CAH0245178.1"/>
    </source>
</evidence>
<protein>
    <recommendedName>
        <fullName evidence="3">DGQHR domain-containing protein</fullName>
    </recommendedName>
</protein>
<dbReference type="AlphaFoldDB" id="A0A9W4PFT8"/>
<proteinExistence type="predicted"/>
<evidence type="ECO:0008006" key="3">
    <source>
        <dbReference type="Google" id="ProtNLM"/>
    </source>
</evidence>
<name>A0A9W4PFT8_9BACI</name>
<evidence type="ECO:0000313" key="2">
    <source>
        <dbReference type="Proteomes" id="UP000789326"/>
    </source>
</evidence>
<gene>
    <name evidence="1" type="ORF">SRABI133_02983</name>
</gene>
<sequence>MDGQHRLGGIGVYTKETSAMLNVPFLAFHCLDEDEEIKFFDIINTKAKGIGSSLSRYLKRNNDNLSWIATQLIINPDSPFYSIGTLIGKRNKDKHITLQNIHNFLKLLTRKSDLAELPKEKILYISLYYFNEIKNILPNQWSEYKKYRLTHIVCLNALSIAGNTIILENYNFSSNQLNNTKISKILTNIQNIDWSSEGSLKYLKGVSSSNFLAADLVTSFKK</sequence>
<dbReference type="NCBIfam" id="TIGR03187">
    <property type="entry name" value="DGQHR"/>
    <property type="match status" value="1"/>
</dbReference>
<dbReference type="InterPro" id="IPR017642">
    <property type="entry name" value="DNA_S_mod_DndB"/>
</dbReference>
<comment type="caution">
    <text evidence="1">The sequence shown here is derived from an EMBL/GenBank/DDBJ whole genome shotgun (WGS) entry which is preliminary data.</text>
</comment>
<dbReference type="Pfam" id="PF14072">
    <property type="entry name" value="DndB"/>
    <property type="match status" value="1"/>
</dbReference>
<dbReference type="InterPro" id="IPR017601">
    <property type="entry name" value="DGQHR-contain_dom"/>
</dbReference>
<dbReference type="Proteomes" id="UP000789326">
    <property type="component" value="Unassembled WGS sequence"/>
</dbReference>
<dbReference type="EMBL" id="CAKKMG010000042">
    <property type="protein sequence ID" value="CAH0245178.1"/>
    <property type="molecule type" value="Genomic_DNA"/>
</dbReference>